<dbReference type="InterPro" id="IPR036514">
    <property type="entry name" value="SGNH_hydro_sf"/>
</dbReference>
<evidence type="ECO:0008006" key="5">
    <source>
        <dbReference type="Google" id="ProtNLM"/>
    </source>
</evidence>
<dbReference type="SUPFAM" id="SSF52266">
    <property type="entry name" value="SGNH hydrolase"/>
    <property type="match status" value="1"/>
</dbReference>
<evidence type="ECO:0000256" key="2">
    <source>
        <dbReference type="SAM" id="MobiDB-lite"/>
    </source>
</evidence>
<dbReference type="Gene3D" id="1.20.5.1070">
    <property type="entry name" value="Head and neck region of the ectodomain of NDV fusion glycoprotein"/>
    <property type="match status" value="1"/>
</dbReference>
<organism evidence="3 4">
    <name type="scientific">Mytilus edulis</name>
    <name type="common">Blue mussel</name>
    <dbReference type="NCBI Taxonomy" id="6550"/>
    <lineage>
        <taxon>Eukaryota</taxon>
        <taxon>Metazoa</taxon>
        <taxon>Spiralia</taxon>
        <taxon>Lophotrochozoa</taxon>
        <taxon>Mollusca</taxon>
        <taxon>Bivalvia</taxon>
        <taxon>Autobranchia</taxon>
        <taxon>Pteriomorphia</taxon>
        <taxon>Mytilida</taxon>
        <taxon>Mytiloidea</taxon>
        <taxon>Mytilidae</taxon>
        <taxon>Mytilinae</taxon>
        <taxon>Mytilus</taxon>
    </lineage>
</organism>
<comment type="caution">
    <text evidence="3">The sequence shown here is derived from an EMBL/GenBank/DDBJ whole genome shotgun (WGS) entry which is preliminary data.</text>
</comment>
<accession>A0A8S3Q7T7</accession>
<evidence type="ECO:0000313" key="3">
    <source>
        <dbReference type="EMBL" id="CAG2191546.1"/>
    </source>
</evidence>
<sequence>MRSKGTTKITIMYLTRITALDNHQDDWKINTRQHTQENTYLIDTQNRFQPLLLDEDTISINSDNYKPTTATIKPLKQVAVVGNSHIKNLRTNYLLNGCEVRKFNVYSFEEAKDKLSECEQQFDSIFIHTFTKDLRNLDPESCVKLCKDLVDNIKDKHANTKIVISLPFLTVKDISLNEKIKTYIILIQYSCMNVNLVSICENQGFCIRGDPIRKFFSQDGIHLSNEGLKIFAANIKSSVGKCLKLDLRQVTRKVDSGSRNGYRHATHRDTYRDNRHQYQNNARHNERADTFQSEKDIAMYSTLGKIVLAGDLNARTGSGELDFIDNDSQDNLIPLYDNYNPDYDISVRHSKDVHLSTRGKLLNDICVQTGLRILNGRTRGDFIGQLTCHNPRGSSVVDYFIVSEELLDKVAFFKVHDFLADLSDHSQVSIMLNIDMKVPVLDIQSEHSQITPPKYIWNDESVLQFQTALTSNDMQEKISKFMSDDSDSQNMTLKLNDIICEAADKSLKQILPKTPNSVKSNTKTIKKQPKWFDFSLIKMRKQLDDKEKLFKKYNNDPIVRGNFFSFLKLYRKTRKNKYKQFRKDLVVQLDNMRDNNPSQYWALLQSLSNESSTKGDTSNISNSDWLHYFKKLNSNSLPVNKELIDSLNKLEKHNIFTELDYKITEKEINEAVKSLKNNKSSSFDSIINEMLKGKPRGGNYSGNPRGGKRKRPQRNSKKSVNDSSSSDQTSFLDKRKCTKVNNNTQSYLCSNENNSSSSFNQNFPMNNSNQQYTGPMASSPIGYQPFQTYQQYPPPPLAHVTPPPNIQGIERTLQEMCQRMANIETKLTTLDKIESRLNKMETKFGSMDNEIIDCKKRISTLEQSAQFLSNAHDDLKGLKLKVDTINSGVELTKNENKEVRDKLVDIESQNLKQNLVFFELEEASENNEGAKGVQREKRGCNGINI</sequence>
<dbReference type="EMBL" id="CAJPWZ010000365">
    <property type="protein sequence ID" value="CAG2191546.1"/>
    <property type="molecule type" value="Genomic_DNA"/>
</dbReference>
<name>A0A8S3Q7T7_MYTED</name>
<dbReference type="OrthoDB" id="5978393at2759"/>
<evidence type="ECO:0000256" key="1">
    <source>
        <dbReference type="SAM" id="Coils"/>
    </source>
</evidence>
<feature type="coiled-coil region" evidence="1">
    <location>
        <begin position="806"/>
        <end position="850"/>
    </location>
</feature>
<dbReference type="Gene3D" id="3.60.10.10">
    <property type="entry name" value="Endonuclease/exonuclease/phosphatase"/>
    <property type="match status" value="1"/>
</dbReference>
<protein>
    <recommendedName>
        <fullName evidence="5">Endonuclease/exonuclease/phosphatase domain-containing protein</fullName>
    </recommendedName>
</protein>
<feature type="region of interest" description="Disordered" evidence="2">
    <location>
        <begin position="690"/>
        <end position="737"/>
    </location>
</feature>
<evidence type="ECO:0000313" key="4">
    <source>
        <dbReference type="Proteomes" id="UP000683360"/>
    </source>
</evidence>
<dbReference type="Proteomes" id="UP000683360">
    <property type="component" value="Unassembled WGS sequence"/>
</dbReference>
<feature type="compositionally biased region" description="Basic residues" evidence="2">
    <location>
        <begin position="706"/>
        <end position="717"/>
    </location>
</feature>
<keyword evidence="4" id="KW-1185">Reference proteome</keyword>
<keyword evidence="1" id="KW-0175">Coiled coil</keyword>
<proteinExistence type="predicted"/>
<dbReference type="InterPro" id="IPR036691">
    <property type="entry name" value="Endo/exonu/phosph_ase_sf"/>
</dbReference>
<dbReference type="SUPFAM" id="SSF56219">
    <property type="entry name" value="DNase I-like"/>
    <property type="match status" value="1"/>
</dbReference>
<dbReference type="Gene3D" id="3.40.50.1110">
    <property type="entry name" value="SGNH hydrolase"/>
    <property type="match status" value="1"/>
</dbReference>
<gene>
    <name evidence="3" type="ORF">MEDL_6784</name>
</gene>
<reference evidence="3" key="1">
    <citation type="submission" date="2021-03" db="EMBL/GenBank/DDBJ databases">
        <authorList>
            <person name="Bekaert M."/>
        </authorList>
    </citation>
    <scope>NUCLEOTIDE SEQUENCE</scope>
</reference>
<dbReference type="AlphaFoldDB" id="A0A8S3Q7T7"/>